<name>A0ABN2GDB2_9ACTN</name>
<dbReference type="RefSeq" id="WP_163570550.1">
    <property type="nucleotide sequence ID" value="NZ_BAAANY010000007.1"/>
</dbReference>
<feature type="domain" description="CHAD" evidence="1">
    <location>
        <begin position="221"/>
        <end position="501"/>
    </location>
</feature>
<evidence type="ECO:0000259" key="1">
    <source>
        <dbReference type="PROSITE" id="PS51708"/>
    </source>
</evidence>
<reference evidence="2 3" key="1">
    <citation type="journal article" date="2019" name="Int. J. Syst. Evol. Microbiol.">
        <title>The Global Catalogue of Microorganisms (GCM) 10K type strain sequencing project: providing services to taxonomists for standard genome sequencing and annotation.</title>
        <authorList>
            <consortium name="The Broad Institute Genomics Platform"/>
            <consortium name="The Broad Institute Genome Sequencing Center for Infectious Disease"/>
            <person name="Wu L."/>
            <person name="Ma J."/>
        </authorList>
    </citation>
    <scope>NUCLEOTIDE SEQUENCE [LARGE SCALE GENOMIC DNA]</scope>
    <source>
        <strain evidence="2 3">JCM 14718</strain>
    </source>
</reference>
<proteinExistence type="predicted"/>
<dbReference type="SMART" id="SM00880">
    <property type="entry name" value="CHAD"/>
    <property type="match status" value="1"/>
</dbReference>
<dbReference type="Gene3D" id="1.40.20.10">
    <property type="entry name" value="CHAD domain"/>
    <property type="match status" value="1"/>
</dbReference>
<comment type="caution">
    <text evidence="2">The sequence shown here is derived from an EMBL/GenBank/DDBJ whole genome shotgun (WGS) entry which is preliminary data.</text>
</comment>
<dbReference type="Pfam" id="PF05235">
    <property type="entry name" value="CHAD"/>
    <property type="match status" value="1"/>
</dbReference>
<protein>
    <submittedName>
        <fullName evidence="2">CHAD domain-containing protein</fullName>
    </submittedName>
</protein>
<organism evidence="2 3">
    <name type="scientific">Fodinicola feengrottensis</name>
    <dbReference type="NCBI Taxonomy" id="435914"/>
    <lineage>
        <taxon>Bacteria</taxon>
        <taxon>Bacillati</taxon>
        <taxon>Actinomycetota</taxon>
        <taxon>Actinomycetes</taxon>
        <taxon>Mycobacteriales</taxon>
        <taxon>Fodinicola</taxon>
    </lineage>
</organism>
<accession>A0ABN2GDB2</accession>
<dbReference type="Proteomes" id="UP001500618">
    <property type="component" value="Unassembled WGS sequence"/>
</dbReference>
<dbReference type="PANTHER" id="PTHR39339">
    <property type="entry name" value="SLR1444 PROTEIN"/>
    <property type="match status" value="1"/>
</dbReference>
<dbReference type="InterPro" id="IPR007899">
    <property type="entry name" value="CHAD_dom"/>
</dbReference>
<dbReference type="InterPro" id="IPR038186">
    <property type="entry name" value="CHAD_dom_sf"/>
</dbReference>
<dbReference type="PANTHER" id="PTHR39339:SF1">
    <property type="entry name" value="CHAD DOMAIN-CONTAINING PROTEIN"/>
    <property type="match status" value="1"/>
</dbReference>
<dbReference type="PROSITE" id="PS51708">
    <property type="entry name" value="CHAD"/>
    <property type="match status" value="1"/>
</dbReference>
<gene>
    <name evidence="2" type="ORF">GCM10009765_18560</name>
</gene>
<dbReference type="EMBL" id="BAAANY010000007">
    <property type="protein sequence ID" value="GAA1669388.1"/>
    <property type="molecule type" value="Genomic_DNA"/>
</dbReference>
<evidence type="ECO:0000313" key="2">
    <source>
        <dbReference type="EMBL" id="GAA1669388.1"/>
    </source>
</evidence>
<sequence>MTTNEPFALTLYARADPMRAAEPDVLAVLKPLAQAYELVVGPRRTSTITYLDTADFRLRKAGLTLSYEHSSGPGALVVVDAEGERTECRLGAVPDFPALADELPAGAVRDRVAEAMWIRAVAPVARSRRVTREVALLNTDEKTVARLDWVEAAGTEPIQAVLAPRVRIRPLRGYHRDAAAAARLLVSANGAGGFRAAECTDSDELLALVVPAEKPRAVTAAMSASAAVATALLGFLDDLEANVDGVVADVDTEFLHDLRVAVRRTRSLVKLAGDVLPARLVARGEPGFKRLGDLTTPTRDLDVYLLELPTLAGGLVAGDAADLAPFGGYLRHQRTLEWRKLVRGLRTQRFSLLLKEWRAGLEAVREDPAQGSSVDELAVARVGDGFKKVVKKARALTPESPSDLVHALRKRAKELRYALEVFGPLLGSEVTKQVVRDLKQIQDTLGEFQDGEVQAAALRTFAERMQIDGPPPAVTLLAMGELAAGFAAQQRFARQQLADRLTTFLGARTQARIKALLS</sequence>
<keyword evidence="3" id="KW-1185">Reference proteome</keyword>
<evidence type="ECO:0000313" key="3">
    <source>
        <dbReference type="Proteomes" id="UP001500618"/>
    </source>
</evidence>